<keyword evidence="2" id="KW-1185">Reference proteome</keyword>
<gene>
    <name evidence="1" type="ORF">OPV22_007083</name>
</gene>
<dbReference type="EMBL" id="JAQQAF010000002">
    <property type="protein sequence ID" value="KAJ8506197.1"/>
    <property type="molecule type" value="Genomic_DNA"/>
</dbReference>
<evidence type="ECO:0000313" key="2">
    <source>
        <dbReference type="Proteomes" id="UP001222027"/>
    </source>
</evidence>
<comment type="caution">
    <text evidence="1">The sequence shown here is derived from an EMBL/GenBank/DDBJ whole genome shotgun (WGS) entry which is preliminary data.</text>
</comment>
<organism evidence="1 2">
    <name type="scientific">Ensete ventricosum</name>
    <name type="common">Abyssinian banana</name>
    <name type="synonym">Musa ensete</name>
    <dbReference type="NCBI Taxonomy" id="4639"/>
    <lineage>
        <taxon>Eukaryota</taxon>
        <taxon>Viridiplantae</taxon>
        <taxon>Streptophyta</taxon>
        <taxon>Embryophyta</taxon>
        <taxon>Tracheophyta</taxon>
        <taxon>Spermatophyta</taxon>
        <taxon>Magnoliopsida</taxon>
        <taxon>Liliopsida</taxon>
        <taxon>Zingiberales</taxon>
        <taxon>Musaceae</taxon>
        <taxon>Ensete</taxon>
    </lineage>
</organism>
<proteinExistence type="predicted"/>
<dbReference type="AlphaFoldDB" id="A0AAV8QDC7"/>
<reference evidence="1 2" key="1">
    <citation type="submission" date="2022-12" db="EMBL/GenBank/DDBJ databases">
        <title>Chromosome-scale assembly of the Ensete ventricosum genome.</title>
        <authorList>
            <person name="Dussert Y."/>
            <person name="Stocks J."/>
            <person name="Wendawek A."/>
            <person name="Woldeyes F."/>
            <person name="Nichols R.A."/>
            <person name="Borrell J.S."/>
        </authorList>
    </citation>
    <scope>NUCLEOTIDE SEQUENCE [LARGE SCALE GENOMIC DNA]</scope>
    <source>
        <strain evidence="2">cv. Maze</strain>
        <tissue evidence="1">Seeds</tissue>
    </source>
</reference>
<accession>A0AAV8QDC7</accession>
<dbReference type="Proteomes" id="UP001222027">
    <property type="component" value="Unassembled WGS sequence"/>
</dbReference>
<evidence type="ECO:0000313" key="1">
    <source>
        <dbReference type="EMBL" id="KAJ8506197.1"/>
    </source>
</evidence>
<protein>
    <submittedName>
        <fullName evidence="1">Uncharacterized protein</fullName>
    </submittedName>
</protein>
<name>A0AAV8QDC7_ENSVE</name>
<sequence length="146" mass="16345">MTAWIAEVQQAKKPGVISHGAQWSCAFFLRFFSSSDSPRAGSHVTSMTNSFLPASVFFCLQAQQRLARIPTSGGVRSLQRCLNMERMLTHLGKWGNSRFHSGTHRRPGNRDHYFAHASSHGLPALVATEDDAPFEWISKMRIGEVR</sequence>